<accession>A0A0C3G041</accession>
<gene>
    <name evidence="1" type="ORF">PILCRDRAFT_818908</name>
</gene>
<name>A0A0C3G041_PILCF</name>
<dbReference type="InParanoid" id="A0A0C3G041"/>
<dbReference type="EMBL" id="KN832989">
    <property type="protein sequence ID" value="KIM83891.1"/>
    <property type="molecule type" value="Genomic_DNA"/>
</dbReference>
<sequence>MLVNCGLKLPPKAESTFTLRERQFYIGTVHNSGQGKVDMVLKEWRGVYDIA</sequence>
<proteinExistence type="predicted"/>
<evidence type="ECO:0000313" key="1">
    <source>
        <dbReference type="EMBL" id="KIM83891.1"/>
    </source>
</evidence>
<protein>
    <submittedName>
        <fullName evidence="1">Uncharacterized protein</fullName>
    </submittedName>
</protein>
<keyword evidence="2" id="KW-1185">Reference proteome</keyword>
<dbReference type="HOGENOM" id="CLU_3107190_0_0_1"/>
<dbReference type="AlphaFoldDB" id="A0A0C3G041"/>
<reference evidence="2" key="2">
    <citation type="submission" date="2015-01" db="EMBL/GenBank/DDBJ databases">
        <title>Evolutionary Origins and Diversification of the Mycorrhizal Mutualists.</title>
        <authorList>
            <consortium name="DOE Joint Genome Institute"/>
            <consortium name="Mycorrhizal Genomics Consortium"/>
            <person name="Kohler A."/>
            <person name="Kuo A."/>
            <person name="Nagy L.G."/>
            <person name="Floudas D."/>
            <person name="Copeland A."/>
            <person name="Barry K.W."/>
            <person name="Cichocki N."/>
            <person name="Veneault-Fourrey C."/>
            <person name="LaButti K."/>
            <person name="Lindquist E.A."/>
            <person name="Lipzen A."/>
            <person name="Lundell T."/>
            <person name="Morin E."/>
            <person name="Murat C."/>
            <person name="Riley R."/>
            <person name="Ohm R."/>
            <person name="Sun H."/>
            <person name="Tunlid A."/>
            <person name="Henrissat B."/>
            <person name="Grigoriev I.V."/>
            <person name="Hibbett D.S."/>
            <person name="Martin F."/>
        </authorList>
    </citation>
    <scope>NUCLEOTIDE SEQUENCE [LARGE SCALE GENOMIC DNA]</scope>
    <source>
        <strain evidence="2">F 1598</strain>
    </source>
</reference>
<evidence type="ECO:0000313" key="2">
    <source>
        <dbReference type="Proteomes" id="UP000054166"/>
    </source>
</evidence>
<dbReference type="Proteomes" id="UP000054166">
    <property type="component" value="Unassembled WGS sequence"/>
</dbReference>
<reference evidence="1 2" key="1">
    <citation type="submission" date="2014-04" db="EMBL/GenBank/DDBJ databases">
        <authorList>
            <consortium name="DOE Joint Genome Institute"/>
            <person name="Kuo A."/>
            <person name="Tarkka M."/>
            <person name="Buscot F."/>
            <person name="Kohler A."/>
            <person name="Nagy L.G."/>
            <person name="Floudas D."/>
            <person name="Copeland A."/>
            <person name="Barry K.W."/>
            <person name="Cichocki N."/>
            <person name="Veneault-Fourrey C."/>
            <person name="LaButti K."/>
            <person name="Lindquist E.A."/>
            <person name="Lipzen A."/>
            <person name="Lundell T."/>
            <person name="Morin E."/>
            <person name="Murat C."/>
            <person name="Sun H."/>
            <person name="Tunlid A."/>
            <person name="Henrissat B."/>
            <person name="Grigoriev I.V."/>
            <person name="Hibbett D.S."/>
            <person name="Martin F."/>
            <person name="Nordberg H.P."/>
            <person name="Cantor M.N."/>
            <person name="Hua S.X."/>
        </authorList>
    </citation>
    <scope>NUCLEOTIDE SEQUENCE [LARGE SCALE GENOMIC DNA]</scope>
    <source>
        <strain evidence="1 2">F 1598</strain>
    </source>
</reference>
<organism evidence="1 2">
    <name type="scientific">Piloderma croceum (strain F 1598)</name>
    <dbReference type="NCBI Taxonomy" id="765440"/>
    <lineage>
        <taxon>Eukaryota</taxon>
        <taxon>Fungi</taxon>
        <taxon>Dikarya</taxon>
        <taxon>Basidiomycota</taxon>
        <taxon>Agaricomycotina</taxon>
        <taxon>Agaricomycetes</taxon>
        <taxon>Agaricomycetidae</taxon>
        <taxon>Atheliales</taxon>
        <taxon>Atheliaceae</taxon>
        <taxon>Piloderma</taxon>
    </lineage>
</organism>